<dbReference type="AlphaFoldDB" id="A0A2N3HHK4"/>
<comment type="caution">
    <text evidence="1">The sequence shown here is derived from an EMBL/GenBank/DDBJ whole genome shotgun (WGS) entry which is preliminary data.</text>
</comment>
<dbReference type="Proteomes" id="UP000233435">
    <property type="component" value="Unassembled WGS sequence"/>
</dbReference>
<name>A0A2N3HHK4_9FLAO</name>
<accession>A0A2N3HHK4</accession>
<evidence type="ECO:0000313" key="1">
    <source>
        <dbReference type="EMBL" id="PKQ44436.1"/>
    </source>
</evidence>
<gene>
    <name evidence="1" type="ORF">CSW08_13575</name>
</gene>
<keyword evidence="2" id="KW-1185">Reference proteome</keyword>
<proteinExistence type="predicted"/>
<organism evidence="1 2">
    <name type="scientific">Confluentibacter flavum</name>
    <dbReference type="NCBI Taxonomy" id="1909700"/>
    <lineage>
        <taxon>Bacteria</taxon>
        <taxon>Pseudomonadati</taxon>
        <taxon>Bacteroidota</taxon>
        <taxon>Flavobacteriia</taxon>
        <taxon>Flavobacteriales</taxon>
        <taxon>Flavobacteriaceae</taxon>
        <taxon>Confluentibacter</taxon>
    </lineage>
</organism>
<reference evidence="1 2" key="1">
    <citation type="submission" date="2017-12" db="EMBL/GenBank/DDBJ databases">
        <title>Confluentibacter flavum sp. nov., isolated from the saline lake.</title>
        <authorList>
            <person name="Yu L."/>
        </authorList>
    </citation>
    <scope>NUCLEOTIDE SEQUENCE [LARGE SCALE GENOMIC DNA]</scope>
    <source>
        <strain evidence="1 2">3B</strain>
    </source>
</reference>
<sequence>MNYIPLFFTPHLDALYTLVGLKQNHYPKFQNNKENKKPWKSITKINSFPTPPTNLLQNLLLLHSKLQMTTRFMDLKN</sequence>
<evidence type="ECO:0000313" key="2">
    <source>
        <dbReference type="Proteomes" id="UP000233435"/>
    </source>
</evidence>
<dbReference type="EMBL" id="PJEO01000050">
    <property type="protein sequence ID" value="PKQ44436.1"/>
    <property type="molecule type" value="Genomic_DNA"/>
</dbReference>
<protein>
    <submittedName>
        <fullName evidence="1">Uncharacterized protein</fullName>
    </submittedName>
</protein>